<gene>
    <name evidence="6" type="ORF">Ae201684_001638</name>
</gene>
<dbReference type="PROSITE" id="PS00022">
    <property type="entry name" value="EGF_1"/>
    <property type="match status" value="2"/>
</dbReference>
<dbReference type="PROSITE" id="PS01186">
    <property type="entry name" value="EGF_2"/>
    <property type="match status" value="2"/>
</dbReference>
<feature type="domain" description="EGF-like" evidence="5">
    <location>
        <begin position="169"/>
        <end position="209"/>
    </location>
</feature>
<dbReference type="PROSITE" id="PS50026">
    <property type="entry name" value="EGF_3"/>
    <property type="match status" value="2"/>
</dbReference>
<evidence type="ECO:0000313" key="6">
    <source>
        <dbReference type="EMBL" id="KAF0743999.1"/>
    </source>
</evidence>
<feature type="region of interest" description="Disordered" evidence="3">
    <location>
        <begin position="345"/>
        <end position="372"/>
    </location>
</feature>
<sequence length="431" mass="43905">MAKSTAAVCMAIALSSLHLSSAASQPGQCKADTDCTTYGTGYSCISVQTDIAGITLASQCVLGSACGGNIAGKCPTFSSWSTSYQKIRPVCALVAAENCQNVTATTTVAPNTSTTAKPTTVECFSTTYSDGNSSVLVTGIYKCVDADIYESSNLGGIANLTAKQLKQCQGNTTAAGLCNGHGTCAPSSSLSSSYQCICNQGYSSSDNCLVAISNVCDNFGSCGSGNTCDSKTGQCICTGGTQGSQCSLCNASSSLACNGNGKCDALEGTCTCNSGYTGSLCDTKNSTSSGGSSGGTSGGSSTGGTTSAAYKTQVSAGLHSWFFPHKHEYAFPQDFPYQDHLGQEVEAKPPNSSVDSSPHGQHDSVSATTRSAATGAAPSLVCKRTGPIRAGWDGVFGSCWPIGNIETVLACAWLLGKKDYLTAVKYTFCFC</sequence>
<feature type="compositionally biased region" description="Polar residues" evidence="3">
    <location>
        <begin position="350"/>
        <end position="359"/>
    </location>
</feature>
<keyword evidence="1 2" id="KW-1015">Disulfide bond</keyword>
<feature type="chain" id="PRO_5026144779" description="EGF-like domain-containing protein" evidence="4">
    <location>
        <begin position="23"/>
        <end position="431"/>
    </location>
</feature>
<evidence type="ECO:0000256" key="1">
    <source>
        <dbReference type="ARBA" id="ARBA00023157"/>
    </source>
</evidence>
<dbReference type="Proteomes" id="UP000481153">
    <property type="component" value="Unassembled WGS sequence"/>
</dbReference>
<dbReference type="InterPro" id="IPR013111">
    <property type="entry name" value="EGF_extracell"/>
</dbReference>
<keyword evidence="4" id="KW-0732">Signal</keyword>
<proteinExistence type="predicted"/>
<organism evidence="6 7">
    <name type="scientific">Aphanomyces euteiches</name>
    <dbReference type="NCBI Taxonomy" id="100861"/>
    <lineage>
        <taxon>Eukaryota</taxon>
        <taxon>Sar</taxon>
        <taxon>Stramenopiles</taxon>
        <taxon>Oomycota</taxon>
        <taxon>Saprolegniomycetes</taxon>
        <taxon>Saprolegniales</taxon>
        <taxon>Verrucalvaceae</taxon>
        <taxon>Aphanomyces</taxon>
    </lineage>
</organism>
<dbReference type="EMBL" id="VJMJ01000012">
    <property type="protein sequence ID" value="KAF0743999.1"/>
    <property type="molecule type" value="Genomic_DNA"/>
</dbReference>
<evidence type="ECO:0000256" key="2">
    <source>
        <dbReference type="PROSITE-ProRule" id="PRU00076"/>
    </source>
</evidence>
<feature type="region of interest" description="Disordered" evidence="3">
    <location>
        <begin position="287"/>
        <end position="306"/>
    </location>
</feature>
<dbReference type="Pfam" id="PF07974">
    <property type="entry name" value="EGF_2"/>
    <property type="match status" value="1"/>
</dbReference>
<evidence type="ECO:0000259" key="5">
    <source>
        <dbReference type="PROSITE" id="PS50026"/>
    </source>
</evidence>
<name>A0A6G0XUE3_9STRA</name>
<feature type="compositionally biased region" description="Gly residues" evidence="3">
    <location>
        <begin position="291"/>
        <end position="302"/>
    </location>
</feature>
<evidence type="ECO:0000313" key="7">
    <source>
        <dbReference type="Proteomes" id="UP000481153"/>
    </source>
</evidence>
<evidence type="ECO:0000256" key="3">
    <source>
        <dbReference type="SAM" id="MobiDB-lite"/>
    </source>
</evidence>
<keyword evidence="2" id="KW-0245">EGF-like domain</keyword>
<evidence type="ECO:0000256" key="4">
    <source>
        <dbReference type="SAM" id="SignalP"/>
    </source>
</evidence>
<dbReference type="VEuPathDB" id="FungiDB:AeMF1_000779"/>
<feature type="disulfide bond" evidence="2">
    <location>
        <begin position="237"/>
        <end position="246"/>
    </location>
</feature>
<dbReference type="AlphaFoldDB" id="A0A6G0XUE3"/>
<reference evidence="6 7" key="1">
    <citation type="submission" date="2019-07" db="EMBL/GenBank/DDBJ databases">
        <title>Genomics analysis of Aphanomyces spp. identifies a new class of oomycete effector associated with host adaptation.</title>
        <authorList>
            <person name="Gaulin E."/>
        </authorList>
    </citation>
    <scope>NUCLEOTIDE SEQUENCE [LARGE SCALE GENOMIC DNA]</scope>
    <source>
        <strain evidence="6 7">ATCC 201684</strain>
    </source>
</reference>
<dbReference type="InterPro" id="IPR002049">
    <property type="entry name" value="LE_dom"/>
</dbReference>
<feature type="domain" description="EGF-like" evidence="5">
    <location>
        <begin position="212"/>
        <end position="247"/>
    </location>
</feature>
<dbReference type="Gene3D" id="2.10.25.10">
    <property type="entry name" value="Laminin"/>
    <property type="match status" value="1"/>
</dbReference>
<accession>A0A6G0XUE3</accession>
<dbReference type="CDD" id="cd00055">
    <property type="entry name" value="EGF_Lam"/>
    <property type="match status" value="1"/>
</dbReference>
<protein>
    <recommendedName>
        <fullName evidence="5">EGF-like domain-containing protein</fullName>
    </recommendedName>
</protein>
<dbReference type="InterPro" id="IPR000742">
    <property type="entry name" value="EGF"/>
</dbReference>
<comment type="caution">
    <text evidence="6">The sequence shown here is derived from an EMBL/GenBank/DDBJ whole genome shotgun (WGS) entry which is preliminary data.</text>
</comment>
<dbReference type="SMART" id="SM00181">
    <property type="entry name" value="EGF"/>
    <property type="match status" value="3"/>
</dbReference>
<comment type="caution">
    <text evidence="2">Lacks conserved residue(s) required for the propagation of feature annotation.</text>
</comment>
<feature type="signal peptide" evidence="4">
    <location>
        <begin position="1"/>
        <end position="22"/>
    </location>
</feature>
<keyword evidence="7" id="KW-1185">Reference proteome</keyword>